<proteinExistence type="predicted"/>
<accession>A0A1B7KS70</accession>
<organism evidence="1 2">
    <name type="scientific">Parageobacillus thermoglucosidasius</name>
    <name type="common">Geobacillus thermoglucosidasius</name>
    <dbReference type="NCBI Taxonomy" id="1426"/>
    <lineage>
        <taxon>Bacteria</taxon>
        <taxon>Bacillati</taxon>
        <taxon>Bacillota</taxon>
        <taxon>Bacilli</taxon>
        <taxon>Bacillales</taxon>
        <taxon>Anoxybacillaceae</taxon>
        <taxon>Parageobacillus</taxon>
    </lineage>
</organism>
<reference evidence="2" key="1">
    <citation type="submission" date="2016-05" db="EMBL/GenBank/DDBJ databases">
        <authorList>
            <person name="Wang W."/>
            <person name="Zhu L."/>
        </authorList>
    </citation>
    <scope>NUCLEOTIDE SEQUENCE [LARGE SCALE GENOMIC DNA]</scope>
    <source>
        <strain evidence="2">W-2</strain>
    </source>
</reference>
<dbReference type="Proteomes" id="UP000078290">
    <property type="component" value="Unassembled WGS sequence"/>
</dbReference>
<dbReference type="AlphaFoldDB" id="A0A1B7KS70"/>
<gene>
    <name evidence="1" type="ORF">A7K69_08235</name>
</gene>
<evidence type="ECO:0000313" key="2">
    <source>
        <dbReference type="Proteomes" id="UP000078290"/>
    </source>
</evidence>
<dbReference type="EMBL" id="LXMA01000023">
    <property type="protein sequence ID" value="OAT72910.1"/>
    <property type="molecule type" value="Genomic_DNA"/>
</dbReference>
<comment type="caution">
    <text evidence="1">The sequence shown here is derived from an EMBL/GenBank/DDBJ whole genome shotgun (WGS) entry which is preliminary data.</text>
</comment>
<name>A0A1B7KS70_PARTM</name>
<protein>
    <submittedName>
        <fullName evidence="1">Uncharacterized protein</fullName>
    </submittedName>
</protein>
<evidence type="ECO:0000313" key="1">
    <source>
        <dbReference type="EMBL" id="OAT72910.1"/>
    </source>
</evidence>
<sequence>MRARENRQQAGQGKTNDGWSWKGGNVILETFLLGMKVHRENNKPWVFIHKNNWLDKIAKVVEIN</sequence>